<evidence type="ECO:0000256" key="1">
    <source>
        <dbReference type="ARBA" id="ARBA00023284"/>
    </source>
</evidence>
<keyword evidence="3" id="KW-0812">Transmembrane</keyword>
<name>A0A2A2T1S9_9BURK</name>
<dbReference type="InterPro" id="IPR013766">
    <property type="entry name" value="Thioredoxin_domain"/>
</dbReference>
<dbReference type="PANTHER" id="PTHR42852:SF18">
    <property type="entry name" value="CHROMOSOME UNDETERMINED SCAFFOLD_47, WHOLE GENOME SHOTGUN SEQUENCE"/>
    <property type="match status" value="1"/>
</dbReference>
<dbReference type="GO" id="GO:0008961">
    <property type="term" value="F:phosphatidylglycerol-prolipoprotein diacylglyceryl transferase activity"/>
    <property type="evidence" value="ECO:0007669"/>
    <property type="project" value="InterPro"/>
</dbReference>
<dbReference type="GO" id="GO:0016209">
    <property type="term" value="F:antioxidant activity"/>
    <property type="evidence" value="ECO:0007669"/>
    <property type="project" value="InterPro"/>
</dbReference>
<dbReference type="InterPro" id="IPR036249">
    <property type="entry name" value="Thioredoxin-like_sf"/>
</dbReference>
<dbReference type="PROSITE" id="PS51352">
    <property type="entry name" value="THIOREDOXIN_2"/>
    <property type="match status" value="1"/>
</dbReference>
<evidence type="ECO:0000256" key="3">
    <source>
        <dbReference type="SAM" id="Phobius"/>
    </source>
</evidence>
<dbReference type="InterPro" id="IPR050553">
    <property type="entry name" value="Thioredoxin_ResA/DsbE_sf"/>
</dbReference>
<comment type="caution">
    <text evidence="5">The sequence shown here is derived from an EMBL/GenBank/DDBJ whole genome shotgun (WGS) entry which is preliminary data.</text>
</comment>
<organism evidence="5 6">
    <name type="scientific">Vandammella animalimorsus</name>
    <dbReference type="NCBI Taxonomy" id="2029117"/>
    <lineage>
        <taxon>Bacteria</taxon>
        <taxon>Pseudomonadati</taxon>
        <taxon>Pseudomonadota</taxon>
        <taxon>Betaproteobacteria</taxon>
        <taxon>Burkholderiales</taxon>
        <taxon>Comamonadaceae</taxon>
        <taxon>Vandammella</taxon>
    </lineage>
</organism>
<dbReference type="GO" id="GO:0015036">
    <property type="term" value="F:disulfide oxidoreductase activity"/>
    <property type="evidence" value="ECO:0007669"/>
    <property type="project" value="UniProtKB-ARBA"/>
</dbReference>
<feature type="domain" description="Thioredoxin" evidence="4">
    <location>
        <begin position="187"/>
        <end position="324"/>
    </location>
</feature>
<feature type="transmembrane region" description="Helical" evidence="3">
    <location>
        <begin position="164"/>
        <end position="184"/>
    </location>
</feature>
<dbReference type="Pfam" id="PF00578">
    <property type="entry name" value="AhpC-TSA"/>
    <property type="match status" value="1"/>
</dbReference>
<accession>A0A2A2T1S9</accession>
<dbReference type="Proteomes" id="UP000217780">
    <property type="component" value="Unassembled WGS sequence"/>
</dbReference>
<keyword evidence="3" id="KW-0472">Membrane</keyword>
<dbReference type="InterPro" id="IPR017937">
    <property type="entry name" value="Thioredoxin_CS"/>
</dbReference>
<proteinExistence type="predicted"/>
<sequence length="339" mass="37275">MPGRRCSPSRSCARTKSTPMHRATPHSPTSCWPACTPTGCCVEQVLKPPAMHATFTLGPLVFPAQLLLLALCVAAGLAWARWRSRRHPCQEQQALSRTLHQALWMGLLAARLGFVLQYHQAYLAHPWSVIDIRDGGWSPWVGLMAAWFYAMLATAQTRQRQRQLIAPMAAASLLWVGGQAALLWQQAPGLGRLPAFTAPSLQGPMQSLQCLQGRPAVVNLWATWCPHCRNEMPLLAQAQAEHPQVQFVFVNQGESAQTITRFLRNHRLPIAPVWLDAKGELARHYGQPGLPLTLFFDANGQLASTRVGALSAASLQQRIQALRHSAPPGPARPAQDKDC</sequence>
<dbReference type="PROSITE" id="PS00194">
    <property type="entry name" value="THIOREDOXIN_1"/>
    <property type="match status" value="1"/>
</dbReference>
<dbReference type="GO" id="GO:0042158">
    <property type="term" value="P:lipoprotein biosynthetic process"/>
    <property type="evidence" value="ECO:0007669"/>
    <property type="project" value="InterPro"/>
</dbReference>
<feature type="transmembrane region" description="Helical" evidence="3">
    <location>
        <begin position="60"/>
        <end position="82"/>
    </location>
</feature>
<gene>
    <name evidence="5" type="ORF">CLI92_14235</name>
</gene>
<dbReference type="Gene3D" id="3.40.30.10">
    <property type="entry name" value="Glutaredoxin"/>
    <property type="match status" value="1"/>
</dbReference>
<dbReference type="SUPFAM" id="SSF52833">
    <property type="entry name" value="Thioredoxin-like"/>
    <property type="match status" value="1"/>
</dbReference>
<dbReference type="EMBL" id="NTBI01000019">
    <property type="protein sequence ID" value="PAX15407.1"/>
    <property type="molecule type" value="Genomic_DNA"/>
</dbReference>
<dbReference type="CDD" id="cd02966">
    <property type="entry name" value="TlpA_like_family"/>
    <property type="match status" value="1"/>
</dbReference>
<reference evidence="5 6" key="1">
    <citation type="submission" date="2017-08" db="EMBL/GenBank/DDBJ databases">
        <title>WGS of Clinical strains of the CDC Group NO-1 linked to zoonotic infections in humans.</title>
        <authorList>
            <person name="Bernier A.-M."/>
            <person name="Bernard K."/>
        </authorList>
    </citation>
    <scope>NUCLEOTIDE SEQUENCE [LARGE SCALE GENOMIC DNA]</scope>
    <source>
        <strain evidence="5 6">NML91-0035</strain>
    </source>
</reference>
<dbReference type="GO" id="GO:0005886">
    <property type="term" value="C:plasma membrane"/>
    <property type="evidence" value="ECO:0007669"/>
    <property type="project" value="InterPro"/>
</dbReference>
<feature type="region of interest" description="Disordered" evidence="2">
    <location>
        <begin position="1"/>
        <end position="30"/>
    </location>
</feature>
<evidence type="ECO:0000259" key="4">
    <source>
        <dbReference type="PROSITE" id="PS51352"/>
    </source>
</evidence>
<protein>
    <recommendedName>
        <fullName evidence="4">Thioredoxin domain-containing protein</fullName>
    </recommendedName>
</protein>
<evidence type="ECO:0000256" key="2">
    <source>
        <dbReference type="SAM" id="MobiDB-lite"/>
    </source>
</evidence>
<keyword evidence="1" id="KW-0676">Redox-active center</keyword>
<feature type="transmembrane region" description="Helical" evidence="3">
    <location>
        <begin position="135"/>
        <end position="152"/>
    </location>
</feature>
<keyword evidence="3" id="KW-1133">Transmembrane helix</keyword>
<dbReference type="InterPro" id="IPR000866">
    <property type="entry name" value="AhpC/TSA"/>
</dbReference>
<evidence type="ECO:0000313" key="5">
    <source>
        <dbReference type="EMBL" id="PAX15407.1"/>
    </source>
</evidence>
<feature type="transmembrane region" description="Helical" evidence="3">
    <location>
        <begin position="102"/>
        <end position="123"/>
    </location>
</feature>
<feature type="compositionally biased region" description="Polar residues" evidence="2">
    <location>
        <begin position="8"/>
        <end position="18"/>
    </location>
</feature>
<dbReference type="AlphaFoldDB" id="A0A2A2T1S9"/>
<dbReference type="PANTHER" id="PTHR42852">
    <property type="entry name" value="THIOL:DISULFIDE INTERCHANGE PROTEIN DSBE"/>
    <property type="match status" value="1"/>
</dbReference>
<evidence type="ECO:0000313" key="6">
    <source>
        <dbReference type="Proteomes" id="UP000217780"/>
    </source>
</evidence>